<feature type="transmembrane region" description="Helical" evidence="5">
    <location>
        <begin position="289"/>
        <end position="306"/>
    </location>
</feature>
<dbReference type="SUPFAM" id="SSF48613">
    <property type="entry name" value="Heme oxygenase-like"/>
    <property type="match status" value="1"/>
</dbReference>
<dbReference type="CDD" id="cd19165">
    <property type="entry name" value="HemeO"/>
    <property type="match status" value="1"/>
</dbReference>
<dbReference type="PANTHER" id="PTHR10720:SF0">
    <property type="entry name" value="HEME OXYGENASE"/>
    <property type="match status" value="1"/>
</dbReference>
<keyword evidence="5" id="KW-1133">Transmembrane helix</keyword>
<dbReference type="GO" id="GO:0006879">
    <property type="term" value="P:intracellular iron ion homeostasis"/>
    <property type="evidence" value="ECO:0007669"/>
    <property type="project" value="EnsemblFungi"/>
</dbReference>
<dbReference type="Gene3D" id="1.20.910.10">
    <property type="entry name" value="Heme oxygenase-like"/>
    <property type="match status" value="1"/>
</dbReference>
<evidence type="ECO:0000256" key="2">
    <source>
        <dbReference type="ARBA" id="ARBA00022723"/>
    </source>
</evidence>
<evidence type="ECO:0000256" key="3">
    <source>
        <dbReference type="ARBA" id="ARBA00023004"/>
    </source>
</evidence>
<dbReference type="PANTHER" id="PTHR10720">
    <property type="entry name" value="HEME OXYGENASE"/>
    <property type="match status" value="1"/>
</dbReference>
<accession>A0A1D2VPY8</accession>
<dbReference type="PIRSF" id="PIRSF000343">
    <property type="entry name" value="Haem_Oase"/>
    <property type="match status" value="1"/>
</dbReference>
<evidence type="ECO:0000256" key="1">
    <source>
        <dbReference type="ARBA" id="ARBA00022617"/>
    </source>
</evidence>
<proteinExistence type="predicted"/>
<dbReference type="GO" id="GO:0005640">
    <property type="term" value="C:nuclear outer membrane"/>
    <property type="evidence" value="ECO:0007669"/>
    <property type="project" value="EnsemblFungi"/>
</dbReference>
<reference evidence="7" key="1">
    <citation type="submission" date="2016-05" db="EMBL/GenBank/DDBJ databases">
        <title>Comparative genomics of biotechnologically important yeasts.</title>
        <authorList>
            <consortium name="DOE Joint Genome Institute"/>
            <person name="Riley R."/>
            <person name="Haridas S."/>
            <person name="Wolfe K.H."/>
            <person name="Lopes M.R."/>
            <person name="Hittinger C.T."/>
            <person name="Goker M."/>
            <person name="Salamov A."/>
            <person name="Wisecaver J."/>
            <person name="Long T.M."/>
            <person name="Aerts A.L."/>
            <person name="Barry K."/>
            <person name="Choi C."/>
            <person name="Clum A."/>
            <person name="Coughlan A.Y."/>
            <person name="Deshpande S."/>
            <person name="Douglass A.P."/>
            <person name="Hanson S.J."/>
            <person name="Klenk H.-P."/>
            <person name="Labutti K."/>
            <person name="Lapidus A."/>
            <person name="Lindquist E."/>
            <person name="Lipzen A."/>
            <person name="Meier-Kolthoff J.P."/>
            <person name="Ohm R.A."/>
            <person name="Otillar R.P."/>
            <person name="Pangilinan J."/>
            <person name="Peng Y."/>
            <person name="Rokas A."/>
            <person name="Rosa C.A."/>
            <person name="Scheuner C."/>
            <person name="Sibirny A.A."/>
            <person name="Slot J.C."/>
            <person name="Stielow J.B."/>
            <person name="Sun H."/>
            <person name="Kurtzman C.P."/>
            <person name="Blackwell M."/>
            <person name="Grigoriev I.V."/>
            <person name="Jeffries T.W."/>
        </authorList>
    </citation>
    <scope>NUCLEOTIDE SEQUENCE [LARGE SCALE GENOMIC DNA]</scope>
    <source>
        <strain evidence="7">DSM 1968</strain>
    </source>
</reference>
<dbReference type="InterPro" id="IPR016053">
    <property type="entry name" value="Haem_Oase-like"/>
</dbReference>
<dbReference type="Pfam" id="PF01126">
    <property type="entry name" value="Heme_oxygenase"/>
    <property type="match status" value="1"/>
</dbReference>
<evidence type="ECO:0000313" key="7">
    <source>
        <dbReference type="Proteomes" id="UP000095038"/>
    </source>
</evidence>
<dbReference type="FunCoup" id="A0A1D2VPY8">
    <property type="interactions" value="54"/>
</dbReference>
<keyword evidence="7" id="KW-1185">Reference proteome</keyword>
<dbReference type="GO" id="GO:0006979">
    <property type="term" value="P:response to oxidative stress"/>
    <property type="evidence" value="ECO:0007669"/>
    <property type="project" value="EnsemblFungi"/>
</dbReference>
<keyword evidence="5" id="KW-0472">Membrane</keyword>
<dbReference type="AlphaFoldDB" id="A0A1D2VPY8"/>
<keyword evidence="5" id="KW-0812">Transmembrane</keyword>
<keyword evidence="2 4" id="KW-0479">Metal-binding</keyword>
<dbReference type="OrthoDB" id="652091at2759"/>
<dbReference type="GO" id="GO:0006788">
    <property type="term" value="P:heme oxidation"/>
    <property type="evidence" value="ECO:0007669"/>
    <property type="project" value="InterPro"/>
</dbReference>
<gene>
    <name evidence="6" type="ORF">ASCRUDRAFT_73488</name>
</gene>
<evidence type="ECO:0000313" key="6">
    <source>
        <dbReference type="EMBL" id="ODV63680.1"/>
    </source>
</evidence>
<organism evidence="6 7">
    <name type="scientific">Ascoidea rubescens DSM 1968</name>
    <dbReference type="NCBI Taxonomy" id="1344418"/>
    <lineage>
        <taxon>Eukaryota</taxon>
        <taxon>Fungi</taxon>
        <taxon>Dikarya</taxon>
        <taxon>Ascomycota</taxon>
        <taxon>Saccharomycotina</taxon>
        <taxon>Saccharomycetes</taxon>
        <taxon>Ascoideaceae</taxon>
        <taxon>Ascoidea</taxon>
    </lineage>
</organism>
<name>A0A1D2VPY8_9ASCO</name>
<dbReference type="GeneID" id="30965946"/>
<dbReference type="STRING" id="1344418.A0A1D2VPY8"/>
<dbReference type="InterPro" id="IPR002051">
    <property type="entry name" value="Haem_Oase"/>
</dbReference>
<dbReference type="GO" id="GO:0004392">
    <property type="term" value="F:heme oxygenase (decyclizing) activity"/>
    <property type="evidence" value="ECO:0007669"/>
    <property type="project" value="EnsemblFungi"/>
</dbReference>
<evidence type="ECO:0000256" key="4">
    <source>
        <dbReference type="PIRSR" id="PIRSR000343-2"/>
    </source>
</evidence>
<dbReference type="InterPro" id="IPR016084">
    <property type="entry name" value="Haem_Oase-like_multi-hlx"/>
</dbReference>
<dbReference type="GO" id="GO:0005783">
    <property type="term" value="C:endoplasmic reticulum"/>
    <property type="evidence" value="ECO:0007669"/>
    <property type="project" value="EnsemblFungi"/>
</dbReference>
<dbReference type="EMBL" id="KV454475">
    <property type="protein sequence ID" value="ODV63680.1"/>
    <property type="molecule type" value="Genomic_DNA"/>
</dbReference>
<dbReference type="GO" id="GO:0046872">
    <property type="term" value="F:metal ion binding"/>
    <property type="evidence" value="ECO:0007669"/>
    <property type="project" value="UniProtKB-KW"/>
</dbReference>
<keyword evidence="1" id="KW-0349">Heme</keyword>
<dbReference type="GO" id="GO:0042167">
    <property type="term" value="P:heme catabolic process"/>
    <property type="evidence" value="ECO:0007669"/>
    <property type="project" value="EnsemblFungi"/>
</dbReference>
<keyword evidence="3 4" id="KW-0408">Iron</keyword>
<dbReference type="Proteomes" id="UP000095038">
    <property type="component" value="Unassembled WGS sequence"/>
</dbReference>
<evidence type="ECO:0000256" key="5">
    <source>
        <dbReference type="SAM" id="Phobius"/>
    </source>
</evidence>
<protein>
    <submittedName>
        <fullName evidence="6">Heme oxygenase</fullName>
    </submittedName>
</protein>
<sequence>MVSSKISIPIPDEEILPKANDLGALANRINFETRKNHNKIDKTISVKLLIALTDYRIWRQGLQIFYHMFKNIEILINNELDTLALSEGKTDIKYPNSDAFRFSPDQIQNIDKDLRVASILYQFFDPKMYRAQNLRNDLLVFYNNKDSFESPMHLEQKKFVQHLYSTFQEKPHVLIAYCHVLYLALFAGGKLIRSSILKSTGLFPDIEGKSKNEVVQMATTFFKFDVLDENYFKIRYKTNYELSTRLALTEQEKLDIIEESKYIFDTIYNCVKELEVYNTHRFNTKFKKMGYNAALFILFILFLLYIRRLVLHIIY</sequence>
<dbReference type="RefSeq" id="XP_020049987.1">
    <property type="nucleotide sequence ID" value="XM_020192310.1"/>
</dbReference>
<dbReference type="InParanoid" id="A0A1D2VPY8"/>
<feature type="binding site" description="axial binding residue" evidence="4">
    <location>
        <position position="37"/>
    </location>
    <ligand>
        <name>heme b</name>
        <dbReference type="ChEBI" id="CHEBI:60344"/>
    </ligand>
    <ligandPart>
        <name>Fe</name>
        <dbReference type="ChEBI" id="CHEBI:18248"/>
    </ligandPart>
</feature>